<dbReference type="Pfam" id="PF25109">
    <property type="entry name" value="HAD_PNKP"/>
    <property type="match status" value="1"/>
</dbReference>
<proteinExistence type="predicted"/>
<dbReference type="AlphaFoldDB" id="A0A6J7C277"/>
<reference evidence="2" key="1">
    <citation type="submission" date="2020-05" db="EMBL/GenBank/DDBJ databases">
        <authorList>
            <person name="Chiriac C."/>
            <person name="Salcher M."/>
            <person name="Ghai R."/>
            <person name="Kavagutti S V."/>
        </authorList>
    </citation>
    <scope>NUCLEOTIDE SEQUENCE</scope>
</reference>
<dbReference type="InterPro" id="IPR023214">
    <property type="entry name" value="HAD_sf"/>
</dbReference>
<sequence>MPDSPAQIAVFDVDGVLADVRHRRHFVERKPKNWEGFFAAMDEDGPLSAGITMASDLAQSGCSIVYLTGRNESYRALTTQWLARNGLPTGRLVMRPDHDRRPARLFKPQALQRIAQDGSVVTIVDDDLAVVDALRLAGWPVVHATWMTIARLAEQQSLFDAQEVEGRS</sequence>
<organism evidence="2">
    <name type="scientific">freshwater metagenome</name>
    <dbReference type="NCBI Taxonomy" id="449393"/>
    <lineage>
        <taxon>unclassified sequences</taxon>
        <taxon>metagenomes</taxon>
        <taxon>ecological metagenomes</taxon>
    </lineage>
</organism>
<dbReference type="InterPro" id="IPR036412">
    <property type="entry name" value="HAD-like_sf"/>
</dbReference>
<gene>
    <name evidence="2" type="ORF">UFOPK3268_01262</name>
</gene>
<protein>
    <submittedName>
        <fullName evidence="2">Unannotated protein</fullName>
    </submittedName>
</protein>
<evidence type="ECO:0000313" key="2">
    <source>
        <dbReference type="EMBL" id="CAB4851465.1"/>
    </source>
</evidence>
<feature type="domain" description="Polynucleotide kinase PNKP phosphatase" evidence="1">
    <location>
        <begin position="8"/>
        <end position="142"/>
    </location>
</feature>
<name>A0A6J7C277_9ZZZZ</name>
<evidence type="ECO:0000259" key="1">
    <source>
        <dbReference type="Pfam" id="PF25109"/>
    </source>
</evidence>
<dbReference type="Gene3D" id="3.40.50.1000">
    <property type="entry name" value="HAD superfamily/HAD-like"/>
    <property type="match status" value="1"/>
</dbReference>
<dbReference type="EMBL" id="CAFBIZ010000173">
    <property type="protein sequence ID" value="CAB4851465.1"/>
    <property type="molecule type" value="Genomic_DNA"/>
</dbReference>
<accession>A0A6J7C277</accession>
<dbReference type="SUPFAM" id="SSF56784">
    <property type="entry name" value="HAD-like"/>
    <property type="match status" value="1"/>
</dbReference>
<dbReference type="InterPro" id="IPR056782">
    <property type="entry name" value="HAD_PNKP"/>
</dbReference>